<name>A0A497ZBF1_9RHOB</name>
<feature type="transmembrane region" description="Helical" evidence="1">
    <location>
        <begin position="12"/>
        <end position="43"/>
    </location>
</feature>
<dbReference type="OrthoDB" id="7869902at2"/>
<organism evidence="2 3">
    <name type="scientific">Ruegeria conchae</name>
    <dbReference type="NCBI Taxonomy" id="981384"/>
    <lineage>
        <taxon>Bacteria</taxon>
        <taxon>Pseudomonadati</taxon>
        <taxon>Pseudomonadota</taxon>
        <taxon>Alphaproteobacteria</taxon>
        <taxon>Rhodobacterales</taxon>
        <taxon>Roseobacteraceae</taxon>
        <taxon>Ruegeria</taxon>
    </lineage>
</organism>
<evidence type="ECO:0000313" key="2">
    <source>
        <dbReference type="EMBL" id="RLK00487.1"/>
    </source>
</evidence>
<feature type="transmembrane region" description="Helical" evidence="1">
    <location>
        <begin position="63"/>
        <end position="81"/>
    </location>
</feature>
<dbReference type="STRING" id="981384.GCA_000192475_02429"/>
<dbReference type="Proteomes" id="UP000271700">
    <property type="component" value="Unassembled WGS sequence"/>
</dbReference>
<evidence type="ECO:0000256" key="1">
    <source>
        <dbReference type="SAM" id="Phobius"/>
    </source>
</evidence>
<comment type="caution">
    <text evidence="2">The sequence shown here is derived from an EMBL/GenBank/DDBJ whole genome shotgun (WGS) entry which is preliminary data.</text>
</comment>
<keyword evidence="1" id="KW-1133">Transmembrane helix</keyword>
<keyword evidence="3" id="KW-1185">Reference proteome</keyword>
<reference evidence="2 3" key="1">
    <citation type="submission" date="2018-10" db="EMBL/GenBank/DDBJ databases">
        <title>Genomic Encyclopedia of Archaeal and Bacterial Type Strains, Phase II (KMG-II): from individual species to whole genera.</title>
        <authorList>
            <person name="Goeker M."/>
        </authorList>
    </citation>
    <scope>NUCLEOTIDE SEQUENCE [LARGE SCALE GENOMIC DNA]</scope>
    <source>
        <strain evidence="2 3">DSM 29317</strain>
    </source>
</reference>
<protein>
    <recommendedName>
        <fullName evidence="4">Phosphatidate cytidylyltransferase</fullName>
    </recommendedName>
</protein>
<evidence type="ECO:0008006" key="4">
    <source>
        <dbReference type="Google" id="ProtNLM"/>
    </source>
</evidence>
<proteinExistence type="predicted"/>
<keyword evidence="1" id="KW-0472">Membrane</keyword>
<dbReference type="EMBL" id="RCCT01000006">
    <property type="protein sequence ID" value="RLK00487.1"/>
    <property type="molecule type" value="Genomic_DNA"/>
</dbReference>
<dbReference type="RefSeq" id="WP_037321149.1">
    <property type="nucleotide sequence ID" value="NZ_AEYW01000007.1"/>
</dbReference>
<dbReference type="AlphaFoldDB" id="A0A497ZBF1"/>
<keyword evidence="1" id="KW-0812">Transmembrane</keyword>
<sequence>MKPGKSLRHHKWMTIAAVLVLLASTLAGVYAIWGVVFVYWGVLAIRSGQAFLVEAIERKENPVLFWVLTAMWFGFGVLYILTDIFPTQTA</sequence>
<gene>
    <name evidence="2" type="ORF">CLV75_3477</name>
</gene>
<evidence type="ECO:0000313" key="3">
    <source>
        <dbReference type="Proteomes" id="UP000271700"/>
    </source>
</evidence>
<accession>A0A497ZBF1</accession>